<keyword evidence="1" id="KW-0808">Transferase</keyword>
<dbReference type="AlphaFoldDB" id="A0A124FF51"/>
<comment type="caution">
    <text evidence="1">The sequence shown here is derived from an EMBL/GenBank/DDBJ whole genome shotgun (WGS) entry which is preliminary data.</text>
</comment>
<evidence type="ECO:0000313" key="2">
    <source>
        <dbReference type="Proteomes" id="UP000053911"/>
    </source>
</evidence>
<accession>A0A124FF51</accession>
<organism evidence="1 2">
    <name type="scientific">Thermococcus sibiricus</name>
    <dbReference type="NCBI Taxonomy" id="172049"/>
    <lineage>
        <taxon>Archaea</taxon>
        <taxon>Methanobacteriati</taxon>
        <taxon>Methanobacteriota</taxon>
        <taxon>Thermococci</taxon>
        <taxon>Thermococcales</taxon>
        <taxon>Thermococcaceae</taxon>
        <taxon>Thermococcus</taxon>
    </lineage>
</organism>
<sequence>MRGEIKGVTGYDGVYEEPENLEVKVDSSKMTPEEEVEAVLKKARELGYLKS</sequence>
<dbReference type="PATRIC" id="fig|172049.5.peg.1311"/>
<proteinExistence type="predicted"/>
<reference evidence="2" key="1">
    <citation type="journal article" date="2015" name="MBio">
        <title>Genome-Resolved Metagenomic Analysis Reveals Roles for Candidate Phyla and Other Microbial Community Members in Biogeochemical Transformations in Oil Reservoirs.</title>
        <authorList>
            <person name="Hu P."/>
            <person name="Tom L."/>
            <person name="Singh A."/>
            <person name="Thomas B.C."/>
            <person name="Baker B.J."/>
            <person name="Piceno Y.M."/>
            <person name="Andersen G.L."/>
            <person name="Banfield J.F."/>
        </authorList>
    </citation>
    <scope>NUCLEOTIDE SEQUENCE [LARGE SCALE GENOMIC DNA]</scope>
</reference>
<dbReference type="InterPro" id="IPR027417">
    <property type="entry name" value="P-loop_NTPase"/>
</dbReference>
<dbReference type="GO" id="GO:0016301">
    <property type="term" value="F:kinase activity"/>
    <property type="evidence" value="ECO:0007669"/>
    <property type="project" value="UniProtKB-KW"/>
</dbReference>
<protein>
    <submittedName>
        <fullName evidence="1">Putative adenylyl-sulfate kinase</fullName>
    </submittedName>
</protein>
<dbReference type="EMBL" id="LGFD01000039">
    <property type="protein sequence ID" value="KUK17036.1"/>
    <property type="molecule type" value="Genomic_DNA"/>
</dbReference>
<gene>
    <name evidence="1" type="ORF">XD54_1678</name>
</gene>
<dbReference type="Gene3D" id="3.40.50.300">
    <property type="entry name" value="P-loop containing nucleotide triphosphate hydrolases"/>
    <property type="match status" value="1"/>
</dbReference>
<name>A0A124FF51_9EURY</name>
<dbReference type="Proteomes" id="UP000053911">
    <property type="component" value="Unassembled WGS sequence"/>
</dbReference>
<keyword evidence="1" id="KW-0418">Kinase</keyword>
<evidence type="ECO:0000313" key="1">
    <source>
        <dbReference type="EMBL" id="KUK17036.1"/>
    </source>
</evidence>